<evidence type="ECO:0000313" key="14">
    <source>
        <dbReference type="EMBL" id="EFJ19236.1"/>
    </source>
</evidence>
<dbReference type="SMART" id="SM00317">
    <property type="entry name" value="SET"/>
    <property type="match status" value="1"/>
</dbReference>
<dbReference type="PROSITE" id="PS51015">
    <property type="entry name" value="YDG"/>
    <property type="match status" value="1"/>
</dbReference>
<evidence type="ECO:0000256" key="8">
    <source>
        <dbReference type="PROSITE-ProRule" id="PRU00358"/>
    </source>
</evidence>
<dbReference type="PROSITE" id="PS51575">
    <property type="entry name" value="SAM_MT43_SUVAR39_2"/>
    <property type="match status" value="1"/>
</dbReference>
<dbReference type="SMART" id="SM00466">
    <property type="entry name" value="SRA"/>
    <property type="match status" value="1"/>
</dbReference>
<keyword evidence="5" id="KW-0949">S-adenosyl-L-methionine</keyword>
<dbReference type="GO" id="GO:0042054">
    <property type="term" value="F:histone methyltransferase activity"/>
    <property type="evidence" value="ECO:0000318"/>
    <property type="project" value="GO_Central"/>
</dbReference>
<dbReference type="PANTHER" id="PTHR45660">
    <property type="entry name" value="HISTONE-LYSINE N-METHYLTRANSFERASE SETMAR"/>
    <property type="match status" value="1"/>
</dbReference>
<evidence type="ECO:0000313" key="15">
    <source>
        <dbReference type="Proteomes" id="UP000001514"/>
    </source>
</evidence>
<dbReference type="InterPro" id="IPR025794">
    <property type="entry name" value="H3-K9-MeTrfase_plant"/>
</dbReference>
<evidence type="ECO:0000259" key="13">
    <source>
        <dbReference type="PROSITE" id="PS51015"/>
    </source>
</evidence>
<keyword evidence="15" id="KW-1185">Reference proteome</keyword>
<evidence type="ECO:0000256" key="4">
    <source>
        <dbReference type="ARBA" id="ARBA00022679"/>
    </source>
</evidence>
<dbReference type="PROSITE" id="PS50867">
    <property type="entry name" value="PRE_SET"/>
    <property type="match status" value="1"/>
</dbReference>
<dbReference type="PROSITE" id="PS50868">
    <property type="entry name" value="POST_SET"/>
    <property type="match status" value="1"/>
</dbReference>
<dbReference type="AlphaFoldDB" id="D8S8V8"/>
<dbReference type="HOGENOM" id="CLU_004556_3_1_1"/>
<dbReference type="InParanoid" id="D8S8V8"/>
<dbReference type="GO" id="GO:0005634">
    <property type="term" value="C:nucleus"/>
    <property type="evidence" value="ECO:0007669"/>
    <property type="project" value="UniProtKB-SubCell"/>
</dbReference>
<dbReference type="SUPFAM" id="SSF82199">
    <property type="entry name" value="SET domain"/>
    <property type="match status" value="1"/>
</dbReference>
<dbReference type="Gramene" id="EFJ19236">
    <property type="protein sequence ID" value="EFJ19236"/>
    <property type="gene ID" value="SELMODRAFT_111454"/>
</dbReference>
<accession>D8S8V8</accession>
<dbReference type="Gene3D" id="2.30.280.10">
    <property type="entry name" value="SRA-YDG"/>
    <property type="match status" value="1"/>
</dbReference>
<dbReference type="GO" id="GO:0032259">
    <property type="term" value="P:methylation"/>
    <property type="evidence" value="ECO:0007669"/>
    <property type="project" value="UniProtKB-KW"/>
</dbReference>
<dbReference type="GO" id="GO:0003690">
    <property type="term" value="F:double-stranded DNA binding"/>
    <property type="evidence" value="ECO:0000318"/>
    <property type="project" value="GO_Central"/>
</dbReference>
<evidence type="ECO:0000256" key="7">
    <source>
        <dbReference type="ARBA" id="ARBA00023242"/>
    </source>
</evidence>
<feature type="domain" description="Post-SET" evidence="12">
    <location>
        <begin position="558"/>
        <end position="574"/>
    </location>
</feature>
<evidence type="ECO:0000256" key="9">
    <source>
        <dbReference type="SAM" id="MobiDB-lite"/>
    </source>
</evidence>
<dbReference type="InterPro" id="IPR051357">
    <property type="entry name" value="H3K9_HMTase_SUVAR3-9"/>
</dbReference>
<sequence length="574" mass="63531">MTALPLPPHSGEEAIKVQPLKEADPNVCVAELSDSEDDDADGLFPDTTAAAAAPDNASGSSDDRIKVTNALSAYEKLRICYVRDKVTGDCSQKAAAALKEKNMWVNRAKRIGPVPGVEVGDIFFFRIAMCIVGLHRQTQAGIDTIRPNENKFGELIACSLVLSGGYEDDVDGGETFTYTGQGGNAYHGDKRQYRDQELVKGNLGLANSCKYDVPVRVTRGCLDSKSPSGKIYSYDGLYRVTHFWAEPGMSGFRVFKYSLERDPGQLELGSRIVKFSGKLQAKMEARKAVVCEDISGGRERVPICAVNDVDAAPGPPPPFTYITKTIFPPGFLQPSYPTGCRCVGRCGDSASCLCIGKNSNKMPYTDGALYEWKTILYECGPMCRCAASCPLRLSQQGQTRKLEVFKTENRGWGVRSWEAIPFGSFICEYVGELLSNEEAERRVGQDEYIFDIDCIKGSRSRGVDISSFFEEKDGGEICEVVEDGHMSIDAGSCGNVSRFINHSCDPNMFVQCVFNDHNDMAYPHVMMFAMKNIRPFEELSYDYGYEIDSVRDSDGKIKKKRCYCGARRCKKRLY</sequence>
<feature type="compositionally biased region" description="Low complexity" evidence="9">
    <location>
        <begin position="49"/>
        <end position="60"/>
    </location>
</feature>
<organism evidence="15">
    <name type="scientific">Selaginella moellendorffii</name>
    <name type="common">Spikemoss</name>
    <dbReference type="NCBI Taxonomy" id="88036"/>
    <lineage>
        <taxon>Eukaryota</taxon>
        <taxon>Viridiplantae</taxon>
        <taxon>Streptophyta</taxon>
        <taxon>Embryophyta</taxon>
        <taxon>Tracheophyta</taxon>
        <taxon>Lycopodiopsida</taxon>
        <taxon>Selaginellales</taxon>
        <taxon>Selaginellaceae</taxon>
        <taxon>Selaginella</taxon>
    </lineage>
</organism>
<feature type="domain" description="SET" evidence="10">
    <location>
        <begin position="400"/>
        <end position="544"/>
    </location>
</feature>
<feature type="region of interest" description="Disordered" evidence="9">
    <location>
        <begin position="35"/>
        <end position="62"/>
    </location>
</feature>
<keyword evidence="6" id="KW-0156">Chromatin regulator</keyword>
<dbReference type="Proteomes" id="UP000001514">
    <property type="component" value="Unassembled WGS sequence"/>
</dbReference>
<dbReference type="SMART" id="SM00468">
    <property type="entry name" value="PreSET"/>
    <property type="match status" value="1"/>
</dbReference>
<evidence type="ECO:0000256" key="5">
    <source>
        <dbReference type="ARBA" id="ARBA00022691"/>
    </source>
</evidence>
<dbReference type="GO" id="GO:0005694">
    <property type="term" value="C:chromosome"/>
    <property type="evidence" value="ECO:0007669"/>
    <property type="project" value="UniProtKB-SubCell"/>
</dbReference>
<dbReference type="InterPro" id="IPR007728">
    <property type="entry name" value="Pre-SET_dom"/>
</dbReference>
<dbReference type="PROSITE" id="PS50280">
    <property type="entry name" value="SET"/>
    <property type="match status" value="1"/>
</dbReference>
<keyword evidence="2" id="KW-0158">Chromosome</keyword>
<evidence type="ECO:0000256" key="3">
    <source>
        <dbReference type="ARBA" id="ARBA00022603"/>
    </source>
</evidence>
<reference evidence="14 15" key="1">
    <citation type="journal article" date="2011" name="Science">
        <title>The Selaginella genome identifies genetic changes associated with the evolution of vascular plants.</title>
        <authorList>
            <person name="Banks J.A."/>
            <person name="Nishiyama T."/>
            <person name="Hasebe M."/>
            <person name="Bowman J.L."/>
            <person name="Gribskov M."/>
            <person name="dePamphilis C."/>
            <person name="Albert V.A."/>
            <person name="Aono N."/>
            <person name="Aoyama T."/>
            <person name="Ambrose B.A."/>
            <person name="Ashton N.W."/>
            <person name="Axtell M.J."/>
            <person name="Barker E."/>
            <person name="Barker M.S."/>
            <person name="Bennetzen J.L."/>
            <person name="Bonawitz N.D."/>
            <person name="Chapple C."/>
            <person name="Cheng C."/>
            <person name="Correa L.G."/>
            <person name="Dacre M."/>
            <person name="DeBarry J."/>
            <person name="Dreyer I."/>
            <person name="Elias M."/>
            <person name="Engstrom E.M."/>
            <person name="Estelle M."/>
            <person name="Feng L."/>
            <person name="Finet C."/>
            <person name="Floyd S.K."/>
            <person name="Frommer W.B."/>
            <person name="Fujita T."/>
            <person name="Gramzow L."/>
            <person name="Gutensohn M."/>
            <person name="Harholt J."/>
            <person name="Hattori M."/>
            <person name="Heyl A."/>
            <person name="Hirai T."/>
            <person name="Hiwatashi Y."/>
            <person name="Ishikawa M."/>
            <person name="Iwata M."/>
            <person name="Karol K.G."/>
            <person name="Koehler B."/>
            <person name="Kolukisaoglu U."/>
            <person name="Kubo M."/>
            <person name="Kurata T."/>
            <person name="Lalonde S."/>
            <person name="Li K."/>
            <person name="Li Y."/>
            <person name="Litt A."/>
            <person name="Lyons E."/>
            <person name="Manning G."/>
            <person name="Maruyama T."/>
            <person name="Michael T.P."/>
            <person name="Mikami K."/>
            <person name="Miyazaki S."/>
            <person name="Morinaga S."/>
            <person name="Murata T."/>
            <person name="Mueller-Roeber B."/>
            <person name="Nelson D.R."/>
            <person name="Obara M."/>
            <person name="Oguri Y."/>
            <person name="Olmstead R.G."/>
            <person name="Onodera N."/>
            <person name="Petersen B.L."/>
            <person name="Pils B."/>
            <person name="Prigge M."/>
            <person name="Rensing S.A."/>
            <person name="Riano-Pachon D.M."/>
            <person name="Roberts A.W."/>
            <person name="Sato Y."/>
            <person name="Scheller H.V."/>
            <person name="Schulz B."/>
            <person name="Schulz C."/>
            <person name="Shakirov E.V."/>
            <person name="Shibagaki N."/>
            <person name="Shinohara N."/>
            <person name="Shippen D.E."/>
            <person name="Soerensen I."/>
            <person name="Sotooka R."/>
            <person name="Sugimoto N."/>
            <person name="Sugita M."/>
            <person name="Sumikawa N."/>
            <person name="Tanurdzic M."/>
            <person name="Theissen G."/>
            <person name="Ulvskov P."/>
            <person name="Wakazuki S."/>
            <person name="Weng J.K."/>
            <person name="Willats W.W."/>
            <person name="Wipf D."/>
            <person name="Wolf P.G."/>
            <person name="Yang L."/>
            <person name="Zimmer A.D."/>
            <person name="Zhu Q."/>
            <person name="Mitros T."/>
            <person name="Hellsten U."/>
            <person name="Loque D."/>
            <person name="Otillar R."/>
            <person name="Salamov A."/>
            <person name="Schmutz J."/>
            <person name="Shapiro H."/>
            <person name="Lindquist E."/>
            <person name="Lucas S."/>
            <person name="Rokhsar D."/>
            <person name="Grigoriev I.V."/>
        </authorList>
    </citation>
    <scope>NUCLEOTIDE SEQUENCE [LARGE SCALE GENOMIC DNA]</scope>
</reference>
<protein>
    <submittedName>
        <fullName evidence="14">Uncharacterized protein</fullName>
    </submittedName>
</protein>
<dbReference type="Gene3D" id="2.170.270.10">
    <property type="entry name" value="SET domain"/>
    <property type="match status" value="1"/>
</dbReference>
<evidence type="ECO:0000256" key="1">
    <source>
        <dbReference type="ARBA" id="ARBA00004286"/>
    </source>
</evidence>
<dbReference type="InterPro" id="IPR015947">
    <property type="entry name" value="PUA-like_sf"/>
</dbReference>
<evidence type="ECO:0000259" key="12">
    <source>
        <dbReference type="PROSITE" id="PS50868"/>
    </source>
</evidence>
<comment type="subcellular location">
    <subcellularLocation>
        <location evidence="1">Chromosome</location>
    </subcellularLocation>
    <subcellularLocation>
        <location evidence="8">Nucleus</location>
    </subcellularLocation>
</comment>
<keyword evidence="4" id="KW-0808">Transferase</keyword>
<dbReference type="PANTHER" id="PTHR45660:SF13">
    <property type="entry name" value="HISTONE-LYSINE N-METHYLTRANSFERASE SETMAR"/>
    <property type="match status" value="1"/>
</dbReference>
<gene>
    <name evidence="14" type="ORF">SELMODRAFT_111454</name>
</gene>
<feature type="domain" description="YDG" evidence="13">
    <location>
        <begin position="112"/>
        <end position="261"/>
    </location>
</feature>
<evidence type="ECO:0000256" key="2">
    <source>
        <dbReference type="ARBA" id="ARBA00022454"/>
    </source>
</evidence>
<evidence type="ECO:0000256" key="6">
    <source>
        <dbReference type="ARBA" id="ARBA00022853"/>
    </source>
</evidence>
<dbReference type="KEGG" id="smo:SELMODRAFT_111454"/>
<dbReference type="Pfam" id="PF00856">
    <property type="entry name" value="SET"/>
    <property type="match status" value="1"/>
</dbReference>
<dbReference type="SUPFAM" id="SSF88697">
    <property type="entry name" value="PUA domain-like"/>
    <property type="match status" value="1"/>
</dbReference>
<evidence type="ECO:0000259" key="11">
    <source>
        <dbReference type="PROSITE" id="PS50867"/>
    </source>
</evidence>
<dbReference type="eggNOG" id="KOG1082">
    <property type="taxonomic scope" value="Eukaryota"/>
</dbReference>
<dbReference type="GO" id="GO:0008270">
    <property type="term" value="F:zinc ion binding"/>
    <property type="evidence" value="ECO:0007669"/>
    <property type="project" value="InterPro"/>
</dbReference>
<dbReference type="InterPro" id="IPR036987">
    <property type="entry name" value="SRA-YDG_sf"/>
</dbReference>
<feature type="domain" description="Pre-SET" evidence="11">
    <location>
        <begin position="338"/>
        <end position="397"/>
    </location>
</feature>
<proteinExistence type="predicted"/>
<dbReference type="Pfam" id="PF02182">
    <property type="entry name" value="SAD_SRA"/>
    <property type="match status" value="1"/>
</dbReference>
<dbReference type="OMA" id="GELHIGC"/>
<dbReference type="Pfam" id="PF05033">
    <property type="entry name" value="Pre-SET"/>
    <property type="match status" value="1"/>
</dbReference>
<dbReference type="InterPro" id="IPR003105">
    <property type="entry name" value="SRA_YDG"/>
</dbReference>
<dbReference type="InterPro" id="IPR046341">
    <property type="entry name" value="SET_dom_sf"/>
</dbReference>
<dbReference type="EMBL" id="GL377607">
    <property type="protein sequence ID" value="EFJ19236.1"/>
    <property type="molecule type" value="Genomic_DNA"/>
</dbReference>
<keyword evidence="3" id="KW-0489">Methyltransferase</keyword>
<dbReference type="InterPro" id="IPR001214">
    <property type="entry name" value="SET_dom"/>
</dbReference>
<evidence type="ECO:0000259" key="10">
    <source>
        <dbReference type="PROSITE" id="PS50280"/>
    </source>
</evidence>
<dbReference type="OrthoDB" id="5792673at2759"/>
<keyword evidence="7 8" id="KW-0539">Nucleus</keyword>
<name>D8S8V8_SELML</name>
<dbReference type="InterPro" id="IPR003616">
    <property type="entry name" value="Post-SET_dom"/>
</dbReference>
<dbReference type="STRING" id="88036.D8S8V8"/>